<dbReference type="GO" id="GO:0008237">
    <property type="term" value="F:metallopeptidase activity"/>
    <property type="evidence" value="ECO:0007669"/>
    <property type="project" value="InterPro"/>
</dbReference>
<dbReference type="EMBL" id="JACCJC010000004">
    <property type="protein sequence ID" value="KAF6240044.1"/>
    <property type="molecule type" value="Genomic_DNA"/>
</dbReference>
<evidence type="ECO:0000256" key="1">
    <source>
        <dbReference type="SAM" id="MobiDB-lite"/>
    </source>
</evidence>
<feature type="region of interest" description="Disordered" evidence="1">
    <location>
        <begin position="339"/>
        <end position="358"/>
    </location>
</feature>
<gene>
    <name evidence="3" type="ORF">HO173_001654</name>
</gene>
<feature type="compositionally biased region" description="Polar residues" evidence="1">
    <location>
        <begin position="41"/>
        <end position="57"/>
    </location>
</feature>
<feature type="region of interest" description="Disordered" evidence="1">
    <location>
        <begin position="31"/>
        <end position="70"/>
    </location>
</feature>
<feature type="chain" id="PRO_5034362293" evidence="2">
    <location>
        <begin position="22"/>
        <end position="525"/>
    </location>
</feature>
<dbReference type="SUPFAM" id="SSF55486">
    <property type="entry name" value="Metalloproteases ('zincins'), catalytic domain"/>
    <property type="match status" value="1"/>
</dbReference>
<feature type="compositionally biased region" description="Low complexity" evidence="1">
    <location>
        <begin position="346"/>
        <end position="358"/>
    </location>
</feature>
<dbReference type="Proteomes" id="UP000578531">
    <property type="component" value="Unassembled WGS sequence"/>
</dbReference>
<name>A0A8H6L8V7_9LECA</name>
<organism evidence="3 4">
    <name type="scientific">Letharia columbiana</name>
    <dbReference type="NCBI Taxonomy" id="112416"/>
    <lineage>
        <taxon>Eukaryota</taxon>
        <taxon>Fungi</taxon>
        <taxon>Dikarya</taxon>
        <taxon>Ascomycota</taxon>
        <taxon>Pezizomycotina</taxon>
        <taxon>Lecanoromycetes</taxon>
        <taxon>OSLEUM clade</taxon>
        <taxon>Lecanoromycetidae</taxon>
        <taxon>Lecanorales</taxon>
        <taxon>Lecanorineae</taxon>
        <taxon>Parmeliaceae</taxon>
        <taxon>Letharia</taxon>
    </lineage>
</organism>
<evidence type="ECO:0000256" key="2">
    <source>
        <dbReference type="SAM" id="SignalP"/>
    </source>
</evidence>
<evidence type="ECO:0000313" key="3">
    <source>
        <dbReference type="EMBL" id="KAF6240044.1"/>
    </source>
</evidence>
<keyword evidence="2" id="KW-0732">Signal</keyword>
<dbReference type="OrthoDB" id="1896086at2759"/>
<evidence type="ECO:0000313" key="4">
    <source>
        <dbReference type="Proteomes" id="UP000578531"/>
    </source>
</evidence>
<feature type="signal peptide" evidence="2">
    <location>
        <begin position="1"/>
        <end position="21"/>
    </location>
</feature>
<proteinExistence type="predicted"/>
<dbReference type="RefSeq" id="XP_037169313.1">
    <property type="nucleotide sequence ID" value="XM_037303591.1"/>
</dbReference>
<sequence>MAYTKFLSVYVFLIIGRRACATPVPQGDLESLYAPPPNPTWTPASETTLQPSPTSTIAPPEDLSGTDDEPVANTALSRKFVDSRCTPQQQAIIENAWYEASLLDDASTKYVPNGAFSTAYINHFGANVADTGSWLPWDQNYRKIIGDNLNRRHALETDNAPSNAYLYYYCYDWRNNCPPGRVGYSNTKAGLWWYNHYITWCPLFFRTPTIGQVINEVTKLPDSAKEKNILEPFYYTSAASMYHETWHMRYTISNPMIEDYNPGYWPQGSWDLAATKGAYWTSLNADSYVCSNLAIYLWDLFRLATAPLPRNVYEQRSGFTSSYSGITFTYDDSNATEESFPASFVDPSDPNDPNAAPDPKLWTAFEGKAPIPVPTEMCAIHVDEFQDCADMSSNLFALVTVKDSDGNVLGETTVNDTYPLGMPINVGDTYAFSFNELASTALMITGEHAGDYIQFTLGSLSWTSRTTTGVATCKNGGWDPRDGPICATCKNGGWDPRDGPICAERYGDQNAENQIDCQVPCSAFM</sequence>
<dbReference type="AlphaFoldDB" id="A0A8H6L8V7"/>
<reference evidence="3 4" key="1">
    <citation type="journal article" date="2020" name="Genomics">
        <title>Complete, high-quality genomes from long-read metagenomic sequencing of two wolf lichen thalli reveals enigmatic genome architecture.</title>
        <authorList>
            <person name="McKenzie S.K."/>
            <person name="Walston R.F."/>
            <person name="Allen J.L."/>
        </authorList>
    </citation>
    <scope>NUCLEOTIDE SEQUENCE [LARGE SCALE GENOMIC DNA]</scope>
    <source>
        <strain evidence="3">WasteWater2</strain>
    </source>
</reference>
<dbReference type="Gene3D" id="3.40.390.10">
    <property type="entry name" value="Collagenase (Catalytic Domain)"/>
    <property type="match status" value="1"/>
</dbReference>
<comment type="caution">
    <text evidence="3">The sequence shown here is derived from an EMBL/GenBank/DDBJ whole genome shotgun (WGS) entry which is preliminary data.</text>
</comment>
<dbReference type="GeneID" id="59283328"/>
<keyword evidence="4" id="KW-1185">Reference proteome</keyword>
<dbReference type="InterPro" id="IPR024079">
    <property type="entry name" value="MetalloPept_cat_dom_sf"/>
</dbReference>
<accession>A0A8H6L8V7</accession>
<protein>
    <submittedName>
        <fullName evidence="3">Uncharacterized protein</fullName>
    </submittedName>
</protein>